<feature type="region of interest" description="Disordered" evidence="7">
    <location>
        <begin position="576"/>
        <end position="639"/>
    </location>
</feature>
<keyword evidence="3" id="KW-0131">Cell cycle</keyword>
<dbReference type="GO" id="GO:0003682">
    <property type="term" value="F:chromatin binding"/>
    <property type="evidence" value="ECO:0007669"/>
    <property type="project" value="TreeGrafter"/>
</dbReference>
<dbReference type="AlphaFoldDB" id="A0A9Q0CPX7"/>
<proteinExistence type="inferred from homology"/>
<feature type="compositionally biased region" description="Low complexity" evidence="7">
    <location>
        <begin position="231"/>
        <end position="241"/>
    </location>
</feature>
<keyword evidence="11" id="KW-1185">Reference proteome</keyword>
<gene>
    <name evidence="10" type="ORF">LUZ63_006472</name>
</gene>
<feature type="region of interest" description="Disordered" evidence="7">
    <location>
        <begin position="227"/>
        <end position="252"/>
    </location>
</feature>
<feature type="compositionally biased region" description="Pro residues" evidence="7">
    <location>
        <begin position="545"/>
        <end position="554"/>
    </location>
</feature>
<dbReference type="Proteomes" id="UP001151287">
    <property type="component" value="Unassembled WGS sequence"/>
</dbReference>
<dbReference type="InterPro" id="IPR023093">
    <property type="entry name" value="ScpA-like_C"/>
</dbReference>
<comment type="subcellular location">
    <subcellularLocation>
        <location evidence="1">Nucleus</location>
    </subcellularLocation>
</comment>
<evidence type="ECO:0000256" key="4">
    <source>
        <dbReference type="ARBA" id="ARBA00022829"/>
    </source>
</evidence>
<comment type="subunit">
    <text evidence="6">Component of the cohesin complex.</text>
</comment>
<organism evidence="10 11">
    <name type="scientific">Rhynchospora breviuscula</name>
    <dbReference type="NCBI Taxonomy" id="2022672"/>
    <lineage>
        <taxon>Eukaryota</taxon>
        <taxon>Viridiplantae</taxon>
        <taxon>Streptophyta</taxon>
        <taxon>Embryophyta</taxon>
        <taxon>Tracheophyta</taxon>
        <taxon>Spermatophyta</taxon>
        <taxon>Magnoliopsida</taxon>
        <taxon>Liliopsida</taxon>
        <taxon>Poales</taxon>
        <taxon>Cyperaceae</taxon>
        <taxon>Cyperoideae</taxon>
        <taxon>Rhynchosporeae</taxon>
        <taxon>Rhynchospora</taxon>
    </lineage>
</organism>
<dbReference type="FunFam" id="1.10.10.580:FF:000002">
    <property type="entry name" value="Sister chromatid cohesion 1 protein 4"/>
    <property type="match status" value="1"/>
</dbReference>
<dbReference type="GO" id="GO:0008278">
    <property type="term" value="C:cohesin complex"/>
    <property type="evidence" value="ECO:0007669"/>
    <property type="project" value="InterPro"/>
</dbReference>
<evidence type="ECO:0000256" key="3">
    <source>
        <dbReference type="ARBA" id="ARBA00022776"/>
    </source>
</evidence>
<dbReference type="PANTHER" id="PTHR12585">
    <property type="entry name" value="SCC1 / RAD21 FAMILY MEMBER"/>
    <property type="match status" value="1"/>
</dbReference>
<feature type="compositionally biased region" description="Low complexity" evidence="7">
    <location>
        <begin position="683"/>
        <end position="700"/>
    </location>
</feature>
<dbReference type="GO" id="GO:0007062">
    <property type="term" value="P:sister chromatid cohesion"/>
    <property type="evidence" value="ECO:0007669"/>
    <property type="project" value="InterPro"/>
</dbReference>
<evidence type="ECO:0000256" key="6">
    <source>
        <dbReference type="ARBA" id="ARBA00064543"/>
    </source>
</evidence>
<feature type="region of interest" description="Disordered" evidence="7">
    <location>
        <begin position="671"/>
        <end position="748"/>
    </location>
</feature>
<dbReference type="Gene3D" id="1.10.10.580">
    <property type="entry name" value="Structural maintenance of chromosome 1. Chain E"/>
    <property type="match status" value="1"/>
</dbReference>
<dbReference type="PANTHER" id="PTHR12585:SF55">
    <property type="entry name" value="SISTER CHROMATID COHESION 1 PROTEIN 3"/>
    <property type="match status" value="1"/>
</dbReference>
<dbReference type="InterPro" id="IPR006910">
    <property type="entry name" value="Rad21_Rec8_N"/>
</dbReference>
<keyword evidence="3" id="KW-0498">Mitosis</keyword>
<dbReference type="InterPro" id="IPR039781">
    <property type="entry name" value="Rad21/Rec8-like"/>
</dbReference>
<feature type="compositionally biased region" description="Polar residues" evidence="7">
    <location>
        <begin position="419"/>
        <end position="438"/>
    </location>
</feature>
<evidence type="ECO:0000313" key="10">
    <source>
        <dbReference type="EMBL" id="KAJ1697960.1"/>
    </source>
</evidence>
<dbReference type="InterPro" id="IPR036390">
    <property type="entry name" value="WH_DNA-bd_sf"/>
</dbReference>
<protein>
    <submittedName>
        <fullName evidence="10">Uncharacterized protein</fullName>
    </submittedName>
</protein>
<evidence type="ECO:0000259" key="9">
    <source>
        <dbReference type="Pfam" id="PF04825"/>
    </source>
</evidence>
<evidence type="ECO:0000259" key="8">
    <source>
        <dbReference type="Pfam" id="PF04824"/>
    </source>
</evidence>
<feature type="domain" description="Rad21/Rec8-like protein N-terminal" evidence="9">
    <location>
        <begin position="69"/>
        <end position="172"/>
    </location>
</feature>
<keyword evidence="4" id="KW-0159">Chromosome partition</keyword>
<dbReference type="GO" id="GO:0005634">
    <property type="term" value="C:nucleus"/>
    <property type="evidence" value="ECO:0007669"/>
    <property type="project" value="UniProtKB-SubCell"/>
</dbReference>
<dbReference type="InterPro" id="IPR006909">
    <property type="entry name" value="Rad21/Rec8_C_eu"/>
</dbReference>
<feature type="region of interest" description="Disordered" evidence="7">
    <location>
        <begin position="321"/>
        <end position="344"/>
    </location>
</feature>
<dbReference type="GO" id="GO:1990414">
    <property type="term" value="P:replication-born double-strand break repair via sister chromatid exchange"/>
    <property type="evidence" value="ECO:0007669"/>
    <property type="project" value="TreeGrafter"/>
</dbReference>
<dbReference type="SUPFAM" id="SSF46785">
    <property type="entry name" value="Winged helix' DNA-binding domain"/>
    <property type="match status" value="1"/>
</dbReference>
<dbReference type="Pfam" id="PF04824">
    <property type="entry name" value="Rad21_Rec8"/>
    <property type="match status" value="1"/>
</dbReference>
<feature type="domain" description="Rad21/Rec8-like protein C-terminal eukaryotic" evidence="8">
    <location>
        <begin position="815"/>
        <end position="865"/>
    </location>
</feature>
<evidence type="ECO:0000256" key="5">
    <source>
        <dbReference type="ARBA" id="ARBA00023242"/>
    </source>
</evidence>
<dbReference type="OrthoDB" id="10071381at2759"/>
<feature type="compositionally biased region" description="Polar residues" evidence="7">
    <location>
        <begin position="374"/>
        <end position="393"/>
    </location>
</feature>
<evidence type="ECO:0000313" key="11">
    <source>
        <dbReference type="Proteomes" id="UP001151287"/>
    </source>
</evidence>
<keyword evidence="3" id="KW-0132">Cell division</keyword>
<accession>A0A9Q0CPX7</accession>
<evidence type="ECO:0000256" key="7">
    <source>
        <dbReference type="SAM" id="MobiDB-lite"/>
    </source>
</evidence>
<dbReference type="CDD" id="cd21793">
    <property type="entry name" value="Rad21_Rec8_M_AtSYN1-like"/>
    <property type="match status" value="1"/>
</dbReference>
<reference evidence="10" key="1">
    <citation type="journal article" date="2022" name="Cell">
        <title>Repeat-based holocentromeres influence genome architecture and karyotype evolution.</title>
        <authorList>
            <person name="Hofstatter P.G."/>
            <person name="Thangavel G."/>
            <person name="Lux T."/>
            <person name="Neumann P."/>
            <person name="Vondrak T."/>
            <person name="Novak P."/>
            <person name="Zhang M."/>
            <person name="Costa L."/>
            <person name="Castellani M."/>
            <person name="Scott A."/>
            <person name="Toegelov H."/>
            <person name="Fuchs J."/>
            <person name="Mata-Sucre Y."/>
            <person name="Dias Y."/>
            <person name="Vanzela A.L.L."/>
            <person name="Huettel B."/>
            <person name="Almeida C.C.S."/>
            <person name="Simkova H."/>
            <person name="Souza G."/>
            <person name="Pedrosa-Harand A."/>
            <person name="Macas J."/>
            <person name="Mayer K.F.X."/>
            <person name="Houben A."/>
            <person name="Marques A."/>
        </authorList>
    </citation>
    <scope>NUCLEOTIDE SEQUENCE</scope>
    <source>
        <strain evidence="10">RhyBre1mFocal</strain>
    </source>
</reference>
<sequence length="876" mass="99059">MVCFPPRRQPHSFGKFASVPASRRLTSLLSLERLIFPPFHFSHKTLPLKSDNRRSLFSNAWKSRKSNKMFYSPKMLGKKGPMGTVWMAAHLERKIKKNQIEKINITVCAERLLFPEAPIALRMSAHLLLGLVRIYAWKVNHTYDDCNRLLTNVRTAYVMLKVIDLPADAHRAPPQSITLPSNFQLDDIDLDDLADDAGGLDAHQKTFDQITITSGGGEENYVRFLIDENDSSSTSNRSTRSAGPMDDTLPPCSDHMQELITNAKSTEGASAPYNADEAESQFHDAYMDNNQFERAPDENQDIPNENQSDEFHDILRGSQFDIPNENQYRDIPNENTSDAIPNENQLHDNTYENLEQHSPIEQLRSLHPTPPIVGNSSIDATCQFSASPNENSNAVRGSFTPVELQLDAFPEEIILVNQNVPRQSPQNNDIPSPRSANTEQDKVELAVAPSPPRVREKRKRKKQQFYFDKQIVLSNKKMKEQLKDSAAALLVRKRRRLPSSPLDLWMYQRAHLKDQIFDQPLINWKFASLAEKKTYPPIINEQPDMDPPLSPPQQFPDNEVIIEEPADNEVIIEEPADPPVGFQQSPHHDMGTVEKPPVNSPVGPSHLSPNHKISTEEPSRNPPPGDQYPSPNNDMYIEEPTIYPRSPTQLMPIDANEQPDRLRCQQVNETMQGQSPLVEGSWNTPNSNNNLFNSPSNTLPIFEPEVVNSTHSSPAKHTWPVSQSPSTPSHEKRDAFRTPPLKRSAEREDLNFLETPPSIKAKRARIEDGNLSPSVLLENDSARRELNSWSARSMGMAKYLREHLAVDPNTGDQNGNISLNQILEGKTRKHCARMFFETLVLTTSNYIQVKQEEAYADVLITPRARLTGMKDRDIPS</sequence>
<evidence type="ECO:0000256" key="2">
    <source>
        <dbReference type="ARBA" id="ARBA00009870"/>
    </source>
</evidence>
<evidence type="ECO:0000256" key="1">
    <source>
        <dbReference type="ARBA" id="ARBA00004123"/>
    </source>
</evidence>
<feature type="region of interest" description="Disordered" evidence="7">
    <location>
        <begin position="419"/>
        <end position="461"/>
    </location>
</feature>
<feature type="region of interest" description="Disordered" evidence="7">
    <location>
        <begin position="365"/>
        <end position="393"/>
    </location>
</feature>
<comment type="similarity">
    <text evidence="2">Belongs to the rad21 family.</text>
</comment>
<feature type="compositionally biased region" description="Polar residues" evidence="7">
    <location>
        <begin position="333"/>
        <end position="344"/>
    </location>
</feature>
<dbReference type="EMBL" id="JAMQYH010000002">
    <property type="protein sequence ID" value="KAJ1697960.1"/>
    <property type="molecule type" value="Genomic_DNA"/>
</dbReference>
<dbReference type="GO" id="GO:0007059">
    <property type="term" value="P:chromosome segregation"/>
    <property type="evidence" value="ECO:0007669"/>
    <property type="project" value="UniProtKB-KW"/>
</dbReference>
<feature type="region of interest" description="Disordered" evidence="7">
    <location>
        <begin position="537"/>
        <end position="556"/>
    </location>
</feature>
<feature type="compositionally biased region" description="Polar residues" evidence="7">
    <location>
        <begin position="707"/>
        <end position="728"/>
    </location>
</feature>
<name>A0A9Q0CPX7_9POAL</name>
<comment type="caution">
    <text evidence="10">The sequence shown here is derived from an EMBL/GenBank/DDBJ whole genome shotgun (WGS) entry which is preliminary data.</text>
</comment>
<keyword evidence="5" id="KW-0539">Nucleus</keyword>
<dbReference type="Pfam" id="PF04825">
    <property type="entry name" value="Rad21_Rec8_N"/>
    <property type="match status" value="1"/>
</dbReference>